<dbReference type="Proteomes" id="UP000051660">
    <property type="component" value="Unassembled WGS sequence"/>
</dbReference>
<dbReference type="EMBL" id="LLYB01000075">
    <property type="protein sequence ID" value="KRR22303.1"/>
    <property type="molecule type" value="Genomic_DNA"/>
</dbReference>
<protein>
    <recommendedName>
        <fullName evidence="4">Flagellar protein FlgN</fullName>
    </recommendedName>
</protein>
<evidence type="ECO:0000313" key="3">
    <source>
        <dbReference type="Proteomes" id="UP000051660"/>
    </source>
</evidence>
<feature type="region of interest" description="Disordered" evidence="1">
    <location>
        <begin position="144"/>
        <end position="167"/>
    </location>
</feature>
<name>A0A0R3MVT8_9BRAD</name>
<evidence type="ECO:0000256" key="1">
    <source>
        <dbReference type="SAM" id="MobiDB-lite"/>
    </source>
</evidence>
<reference evidence="2 3" key="1">
    <citation type="submission" date="2014-03" db="EMBL/GenBank/DDBJ databases">
        <title>Bradyrhizobium valentinum sp. nov., isolated from effective nodules of Lupinus mariae-josephae, a lupine endemic of basic-lime soils in Eastern Spain.</title>
        <authorList>
            <person name="Duran D."/>
            <person name="Rey L."/>
            <person name="Navarro A."/>
            <person name="Busquets A."/>
            <person name="Imperial J."/>
            <person name="Ruiz-Argueso T."/>
        </authorList>
    </citation>
    <scope>NUCLEOTIDE SEQUENCE [LARGE SCALE GENOMIC DNA]</scope>
    <source>
        <strain evidence="2 3">CCBAU 23086</strain>
    </source>
</reference>
<organism evidence="2 3">
    <name type="scientific">Bradyrhizobium lablabi</name>
    <dbReference type="NCBI Taxonomy" id="722472"/>
    <lineage>
        <taxon>Bacteria</taxon>
        <taxon>Pseudomonadati</taxon>
        <taxon>Pseudomonadota</taxon>
        <taxon>Alphaproteobacteria</taxon>
        <taxon>Hyphomicrobiales</taxon>
        <taxon>Nitrobacteraceae</taxon>
        <taxon>Bradyrhizobium</taxon>
    </lineage>
</organism>
<evidence type="ECO:0008006" key="4">
    <source>
        <dbReference type="Google" id="ProtNLM"/>
    </source>
</evidence>
<proteinExistence type="predicted"/>
<gene>
    <name evidence="2" type="ORF">CQ14_37715</name>
</gene>
<evidence type="ECO:0000313" key="2">
    <source>
        <dbReference type="EMBL" id="KRR22303.1"/>
    </source>
</evidence>
<dbReference type="OrthoDB" id="7677847at2"/>
<dbReference type="STRING" id="722472.SAMN05444321_7564"/>
<dbReference type="RefSeq" id="WP_057859578.1">
    <property type="nucleotide sequence ID" value="NZ_LLYB01000075.1"/>
</dbReference>
<feature type="region of interest" description="Disordered" evidence="1">
    <location>
        <begin position="1"/>
        <end position="22"/>
    </location>
</feature>
<accession>A0A0R3MVT8</accession>
<feature type="compositionally biased region" description="Low complexity" evidence="1">
    <location>
        <begin position="1"/>
        <end position="19"/>
    </location>
</feature>
<dbReference type="AlphaFoldDB" id="A0A0R3MVT8"/>
<comment type="caution">
    <text evidence="2">The sequence shown here is derived from an EMBL/GenBank/DDBJ whole genome shotgun (WGS) entry which is preliminary data.</text>
</comment>
<sequence>MNQRPQARPAQAPAPAPARSISTPAEARKLAEELMEVMSALLGIIERETELVRAGNVREAMRLEEQKGELSRRYMVAVENLKNAQKYLAQVSPELLTTLRRHHDTFRAMLQINLTVLATAHAVSEGIVRGVNTEIQRKNIPSTYTASGQRAAPGPRNITPLSVSRSL</sequence>